<feature type="transmembrane region" description="Helical" evidence="9">
    <location>
        <begin position="132"/>
        <end position="151"/>
    </location>
</feature>
<dbReference type="PRINTS" id="PR01437">
    <property type="entry name" value="NUOXDRDTASE4"/>
</dbReference>
<comment type="similarity">
    <text evidence="2">Belongs to the CPA3 antiporters (TC 2.A.63) subunit D family.</text>
</comment>
<keyword evidence="6 9" id="KW-1133">Transmembrane helix</keyword>
<feature type="transmembrane region" description="Helical" evidence="9">
    <location>
        <begin position="275"/>
        <end position="293"/>
    </location>
</feature>
<dbReference type="InterPro" id="IPR050586">
    <property type="entry name" value="CPA3_Na-H_Antiporter_D"/>
</dbReference>
<evidence type="ECO:0000256" key="3">
    <source>
        <dbReference type="ARBA" id="ARBA00022449"/>
    </source>
</evidence>
<feature type="transmembrane region" description="Helical" evidence="9">
    <location>
        <begin position="35"/>
        <end position="59"/>
    </location>
</feature>
<dbReference type="RefSeq" id="WP_345823383.1">
    <property type="nucleotide sequence ID" value="NZ_JBDIML010000001.1"/>
</dbReference>
<dbReference type="EMBL" id="JBDIML010000001">
    <property type="protein sequence ID" value="MEN2765912.1"/>
    <property type="molecule type" value="Genomic_DNA"/>
</dbReference>
<dbReference type="Proteomes" id="UP001444625">
    <property type="component" value="Unassembled WGS sequence"/>
</dbReference>
<evidence type="ECO:0000256" key="4">
    <source>
        <dbReference type="ARBA" id="ARBA00022475"/>
    </source>
</evidence>
<feature type="transmembrane region" description="Helical" evidence="9">
    <location>
        <begin position="363"/>
        <end position="385"/>
    </location>
</feature>
<dbReference type="Pfam" id="PF00361">
    <property type="entry name" value="Proton_antipo_M"/>
    <property type="match status" value="1"/>
</dbReference>
<evidence type="ECO:0000256" key="9">
    <source>
        <dbReference type="SAM" id="Phobius"/>
    </source>
</evidence>
<dbReference type="InterPro" id="IPR001750">
    <property type="entry name" value="ND/Mrp_TM"/>
</dbReference>
<evidence type="ECO:0000313" key="11">
    <source>
        <dbReference type="EMBL" id="MEN2765912.1"/>
    </source>
</evidence>
<organism evidence="11 12">
    <name type="scientific">Ornithinibacillus xuwenensis</name>
    <dbReference type="NCBI Taxonomy" id="3144668"/>
    <lineage>
        <taxon>Bacteria</taxon>
        <taxon>Bacillati</taxon>
        <taxon>Bacillota</taxon>
        <taxon>Bacilli</taxon>
        <taxon>Bacillales</taxon>
        <taxon>Bacillaceae</taxon>
        <taxon>Ornithinibacillus</taxon>
    </lineage>
</organism>
<keyword evidence="5 8" id="KW-0812">Transmembrane</keyword>
<feature type="transmembrane region" description="Helical" evidence="9">
    <location>
        <begin position="204"/>
        <end position="227"/>
    </location>
</feature>
<keyword evidence="4" id="KW-1003">Cell membrane</keyword>
<evidence type="ECO:0000256" key="1">
    <source>
        <dbReference type="ARBA" id="ARBA00004651"/>
    </source>
</evidence>
<dbReference type="InterPro" id="IPR003918">
    <property type="entry name" value="NADH_UbQ_OxRdtase"/>
</dbReference>
<feature type="transmembrane region" description="Helical" evidence="9">
    <location>
        <begin position="108"/>
        <end position="126"/>
    </location>
</feature>
<proteinExistence type="inferred from homology"/>
<dbReference type="NCBIfam" id="NF005818">
    <property type="entry name" value="PRK07691.1"/>
    <property type="match status" value="1"/>
</dbReference>
<keyword evidence="7 9" id="KW-0472">Membrane</keyword>
<feature type="transmembrane region" description="Helical" evidence="9">
    <location>
        <begin position="405"/>
        <end position="427"/>
    </location>
</feature>
<feature type="transmembrane region" description="Helical" evidence="9">
    <location>
        <begin position="448"/>
        <end position="470"/>
    </location>
</feature>
<keyword evidence="12" id="KW-1185">Reference proteome</keyword>
<dbReference type="PANTHER" id="PTHR42703">
    <property type="entry name" value="NADH DEHYDROGENASE"/>
    <property type="match status" value="1"/>
</dbReference>
<sequence length="493" mass="54207">MSNLAILPIIIPMLSGIIVAFTNRNVRLTRILTKFFSLISLAVAAYVTYTVFTDGAIILETGDWAAPYGIIMVADKLSILLILTTNFIATAAAFYAPNSLTMQQERHYFYTFYFLLIAGVSGAFLTGDLFNLFVFFEVLLMASYALIVLGGERVQLRESIKYVLINLFSSMLFVTCVALLYGVVGTVNMAQIAERVAEVDQKGVLTTIGVLLFFVFGTKAALFPLYYWLPRPYIVPNPVVSALFGALLTKVGIYSILRVFSLIFVHKMEITHEAFIWIAGLSMLFGVIGALSTNNIKLIIAYNIIPAIGFIIMGIGVFNVDGLSGSVYYLIHDMIIKSALFLLVGVIAYVAGTSDLRKMKGLIHHYPLLGWLLFIAAFILAGIPPFSGFIGKLLLLRGALSADEIAITIIGLLSSLLILYSVMKIFIRGFWGEKDDSKNYSKKASLGLVLPVVFLLTISVLLGIGAEYIYPSIEGIAEYLLDPQIYIDSVLKE</sequence>
<keyword evidence="3" id="KW-0813">Transport</keyword>
<evidence type="ECO:0000256" key="7">
    <source>
        <dbReference type="ARBA" id="ARBA00023136"/>
    </source>
</evidence>
<feature type="transmembrane region" description="Helical" evidence="9">
    <location>
        <begin position="300"/>
        <end position="320"/>
    </location>
</feature>
<gene>
    <name evidence="11" type="ORF">ABC228_01815</name>
</gene>
<evidence type="ECO:0000256" key="8">
    <source>
        <dbReference type="RuleBase" id="RU000320"/>
    </source>
</evidence>
<dbReference type="PANTHER" id="PTHR42703:SF1">
    <property type="entry name" value="NA(+)_H(+) ANTIPORTER SUBUNIT D1"/>
    <property type="match status" value="1"/>
</dbReference>
<accession>A0ABU9XGB1</accession>
<feature type="transmembrane region" description="Helical" evidence="9">
    <location>
        <begin position="163"/>
        <end position="184"/>
    </location>
</feature>
<feature type="transmembrane region" description="Helical" evidence="9">
    <location>
        <begin position="79"/>
        <end position="96"/>
    </location>
</feature>
<feature type="transmembrane region" description="Helical" evidence="9">
    <location>
        <begin position="6"/>
        <end position="23"/>
    </location>
</feature>
<evidence type="ECO:0000259" key="10">
    <source>
        <dbReference type="Pfam" id="PF00361"/>
    </source>
</evidence>
<keyword evidence="3" id="KW-0050">Antiport</keyword>
<feature type="domain" description="NADH:quinone oxidoreductase/Mrp antiporter transmembrane" evidence="10">
    <location>
        <begin position="127"/>
        <end position="417"/>
    </location>
</feature>
<feature type="transmembrane region" description="Helical" evidence="9">
    <location>
        <begin position="239"/>
        <end position="263"/>
    </location>
</feature>
<comment type="caution">
    <text evidence="11">The sequence shown here is derived from an EMBL/GenBank/DDBJ whole genome shotgun (WGS) entry which is preliminary data.</text>
</comment>
<evidence type="ECO:0000256" key="5">
    <source>
        <dbReference type="ARBA" id="ARBA00022692"/>
    </source>
</evidence>
<comment type="subcellular location">
    <subcellularLocation>
        <location evidence="1">Cell membrane</location>
        <topology evidence="1">Multi-pass membrane protein</topology>
    </subcellularLocation>
    <subcellularLocation>
        <location evidence="8">Membrane</location>
        <topology evidence="8">Multi-pass membrane protein</topology>
    </subcellularLocation>
</comment>
<evidence type="ECO:0000256" key="6">
    <source>
        <dbReference type="ARBA" id="ARBA00022989"/>
    </source>
</evidence>
<name>A0ABU9XGB1_9BACI</name>
<feature type="transmembrane region" description="Helical" evidence="9">
    <location>
        <begin position="326"/>
        <end position="351"/>
    </location>
</feature>
<reference evidence="11 12" key="1">
    <citation type="submission" date="2024-05" db="EMBL/GenBank/DDBJ databases">
        <authorList>
            <person name="Haq I."/>
            <person name="Ullah Z."/>
            <person name="Ahmad R."/>
            <person name="Li M."/>
            <person name="Tong Y."/>
        </authorList>
    </citation>
    <scope>NUCLEOTIDE SEQUENCE [LARGE SCALE GENOMIC DNA]</scope>
    <source>
        <strain evidence="11 12">16A2E</strain>
    </source>
</reference>
<protein>
    <submittedName>
        <fullName evidence="11">Na+/H+ antiporter subunit D</fullName>
    </submittedName>
</protein>
<evidence type="ECO:0000256" key="2">
    <source>
        <dbReference type="ARBA" id="ARBA00005346"/>
    </source>
</evidence>
<evidence type="ECO:0000313" key="12">
    <source>
        <dbReference type="Proteomes" id="UP001444625"/>
    </source>
</evidence>